<dbReference type="InterPro" id="IPR011604">
    <property type="entry name" value="PDDEXK-like_dom_sf"/>
</dbReference>
<dbReference type="Pfam" id="PF12705">
    <property type="entry name" value="PDDEXK_1"/>
    <property type="match status" value="1"/>
</dbReference>
<proteinExistence type="predicted"/>
<dbReference type="GO" id="GO:0004386">
    <property type="term" value="F:helicase activity"/>
    <property type="evidence" value="ECO:0007669"/>
    <property type="project" value="UniProtKB-KW"/>
</dbReference>
<sequence>MRIDPLMTCSPVTGALRYITDDLLRETYLAPAATDFPLVEALSNRKAPWSESLTLAPEETARAIEGALTTVMRATEGLEFSQLQPEALPESRARDHLTALRDLWRDIGTLPAPLDVYSHVLNCDAADALEPLPLANSVVCQHQDSIERALANQLIAHHGAAPDAEMSAFEQGLVSATAPVSGALGFVQSNLGKSGEGTSADETLRVFGVRDPQEEADFAAARAQQLLQDGIVDLPADIGVLVPDDRNYERALAEAFDRVGIPLSGQAEAAIKRDLTAELLLLLLTLLEAPASRTALASLYTSPLMPWPGDTGRRMARELMDRGWSETAKELEGAGRLVLDALRETETLPQLSARLMTVTETLPDVPLTERIGQLGIASAKSLDWSVLRKRAEPRKEDAPDISRFVEGVSLFTENALPWRPARHLIVLGLTGKHWPRLPASNPVFTESEIRLIRETTGLILPGRREHLSRGLEMFRRQLCSATEGATLLVPALDLAGKSLSPSTGFALISHLLGASDPADLLCDVRGSDVTSIPVPTEALPTQADPAASLPEDGIISLNTDLLRLRQASEGGYVRQSPSRLETLLVSPLAWLMDELGAKDRTWASETLDVMTLGTIMHHILEVVFPKEEPIPDATAVDVKTPEALVDAIKCHAIWLNGPAWNTERANLLREARMIAQSWGGFLRKSEATVLHNEIGLEGDFDGLPIAGRADSLLRLPNDRVLVVDHKRSKSYSRRARMTKGWDLQVALYRAMLERPSEAMSLTRLVPEGVKTTTAYHTMLDATVLTDFGGEGIPGAEVASVDISANATDHLLQAVSEARAGIIRLNRSDDISIMEKDRGITPYALKDNEFVKAFTLPAEEGSQ</sequence>
<dbReference type="AlphaFoldDB" id="A0A0P1I0Q6"/>
<evidence type="ECO:0000259" key="1">
    <source>
        <dbReference type="Pfam" id="PF12705"/>
    </source>
</evidence>
<organism evidence="2 3">
    <name type="scientific">Ruegeria denitrificans</name>
    <dbReference type="NCBI Taxonomy" id="1715692"/>
    <lineage>
        <taxon>Bacteria</taxon>
        <taxon>Pseudomonadati</taxon>
        <taxon>Pseudomonadota</taxon>
        <taxon>Alphaproteobacteria</taxon>
        <taxon>Rhodobacterales</taxon>
        <taxon>Roseobacteraceae</taxon>
        <taxon>Ruegeria</taxon>
    </lineage>
</organism>
<dbReference type="InterPro" id="IPR027417">
    <property type="entry name" value="P-loop_NTPase"/>
</dbReference>
<keyword evidence="2" id="KW-0347">Helicase</keyword>
<dbReference type="EMBL" id="CYUD01000001">
    <property type="protein sequence ID" value="CUJ83488.1"/>
    <property type="molecule type" value="Genomic_DNA"/>
</dbReference>
<dbReference type="STRING" id="1715692.RUE5091_00116"/>
<dbReference type="SUPFAM" id="SSF52540">
    <property type="entry name" value="P-loop containing nucleoside triphosphate hydrolases"/>
    <property type="match status" value="1"/>
</dbReference>
<feature type="domain" description="PD-(D/E)XK endonuclease-like" evidence="1">
    <location>
        <begin position="576"/>
        <end position="766"/>
    </location>
</feature>
<keyword evidence="2" id="KW-0547">Nucleotide-binding</keyword>
<keyword evidence="2" id="KW-0067">ATP-binding</keyword>
<evidence type="ECO:0000313" key="3">
    <source>
        <dbReference type="Proteomes" id="UP000051260"/>
    </source>
</evidence>
<evidence type="ECO:0000313" key="2">
    <source>
        <dbReference type="EMBL" id="CUJ83488.1"/>
    </source>
</evidence>
<keyword evidence="2" id="KW-0378">Hydrolase</keyword>
<dbReference type="Gene3D" id="3.90.320.10">
    <property type="match status" value="1"/>
</dbReference>
<name>A0A0P1I0Q6_9RHOB</name>
<protein>
    <submittedName>
        <fullName evidence="2">Inactivated superfamily I helicase</fullName>
    </submittedName>
</protein>
<dbReference type="OrthoDB" id="5401254at2"/>
<dbReference type="Gene3D" id="3.40.50.300">
    <property type="entry name" value="P-loop containing nucleotide triphosphate hydrolases"/>
    <property type="match status" value="1"/>
</dbReference>
<gene>
    <name evidence="2" type="ORF">RUE5091_00116</name>
</gene>
<dbReference type="InterPro" id="IPR038726">
    <property type="entry name" value="PDDEXK_AddAB-type"/>
</dbReference>
<reference evidence="3" key="1">
    <citation type="submission" date="2015-09" db="EMBL/GenBank/DDBJ databases">
        <authorList>
            <person name="Rodrigo-Torres L."/>
            <person name="Arahal D.R."/>
        </authorList>
    </citation>
    <scope>NUCLEOTIDE SEQUENCE [LARGE SCALE GENOMIC DNA]</scope>
    <source>
        <strain evidence="3">CECT 5091</strain>
    </source>
</reference>
<keyword evidence="3" id="KW-1185">Reference proteome</keyword>
<accession>A0A0P1I0Q6</accession>
<dbReference type="Proteomes" id="UP000051260">
    <property type="component" value="Unassembled WGS sequence"/>
</dbReference>